<name>A0A5B7E3A6_PORTR</name>
<comment type="caution">
    <text evidence="1">The sequence shown here is derived from an EMBL/GenBank/DDBJ whole genome shotgun (WGS) entry which is preliminary data.</text>
</comment>
<dbReference type="EMBL" id="VSRR010001794">
    <property type="protein sequence ID" value="MPC27723.1"/>
    <property type="molecule type" value="Genomic_DNA"/>
</dbReference>
<evidence type="ECO:0000313" key="1">
    <source>
        <dbReference type="EMBL" id="MPC27723.1"/>
    </source>
</evidence>
<keyword evidence="2" id="KW-1185">Reference proteome</keyword>
<dbReference type="AlphaFoldDB" id="A0A5B7E3A6"/>
<organism evidence="1 2">
    <name type="scientific">Portunus trituberculatus</name>
    <name type="common">Swimming crab</name>
    <name type="synonym">Neptunus trituberculatus</name>
    <dbReference type="NCBI Taxonomy" id="210409"/>
    <lineage>
        <taxon>Eukaryota</taxon>
        <taxon>Metazoa</taxon>
        <taxon>Ecdysozoa</taxon>
        <taxon>Arthropoda</taxon>
        <taxon>Crustacea</taxon>
        <taxon>Multicrustacea</taxon>
        <taxon>Malacostraca</taxon>
        <taxon>Eumalacostraca</taxon>
        <taxon>Eucarida</taxon>
        <taxon>Decapoda</taxon>
        <taxon>Pleocyemata</taxon>
        <taxon>Brachyura</taxon>
        <taxon>Eubrachyura</taxon>
        <taxon>Portunoidea</taxon>
        <taxon>Portunidae</taxon>
        <taxon>Portuninae</taxon>
        <taxon>Portunus</taxon>
    </lineage>
</organism>
<reference evidence="1 2" key="1">
    <citation type="submission" date="2019-05" db="EMBL/GenBank/DDBJ databases">
        <title>Another draft genome of Portunus trituberculatus and its Hox gene families provides insights of decapod evolution.</title>
        <authorList>
            <person name="Jeong J.-H."/>
            <person name="Song I."/>
            <person name="Kim S."/>
            <person name="Choi T."/>
            <person name="Kim D."/>
            <person name="Ryu S."/>
            <person name="Kim W."/>
        </authorList>
    </citation>
    <scope>NUCLEOTIDE SEQUENCE [LARGE SCALE GENOMIC DNA]</scope>
    <source>
        <tissue evidence="1">Muscle</tissue>
    </source>
</reference>
<proteinExistence type="predicted"/>
<protein>
    <submittedName>
        <fullName evidence="1">Uncharacterized protein</fullName>
    </submittedName>
</protein>
<accession>A0A5B7E3A6</accession>
<dbReference type="Proteomes" id="UP000324222">
    <property type="component" value="Unassembled WGS sequence"/>
</dbReference>
<gene>
    <name evidence="1" type="ORF">E2C01_020901</name>
</gene>
<evidence type="ECO:0000313" key="2">
    <source>
        <dbReference type="Proteomes" id="UP000324222"/>
    </source>
</evidence>
<sequence>MCMGEKRRENKRTGEAIAHGHRFACSVVSVIVIHTSKRRAIILPGGAAVPGSKLPLEAVINTTRQKCSTELSEH</sequence>